<evidence type="ECO:0000313" key="1">
    <source>
        <dbReference type="EMBL" id="KAI9900975.1"/>
    </source>
</evidence>
<proteinExistence type="predicted"/>
<protein>
    <submittedName>
        <fullName evidence="1">Uncharacterized protein</fullName>
    </submittedName>
</protein>
<dbReference type="Proteomes" id="UP001163324">
    <property type="component" value="Chromosome 4"/>
</dbReference>
<comment type="caution">
    <text evidence="1">The sequence shown here is derived from an EMBL/GenBank/DDBJ whole genome shotgun (WGS) entry which is preliminary data.</text>
</comment>
<organism evidence="1 2">
    <name type="scientific">Trichothecium roseum</name>
    <dbReference type="NCBI Taxonomy" id="47278"/>
    <lineage>
        <taxon>Eukaryota</taxon>
        <taxon>Fungi</taxon>
        <taxon>Dikarya</taxon>
        <taxon>Ascomycota</taxon>
        <taxon>Pezizomycotina</taxon>
        <taxon>Sordariomycetes</taxon>
        <taxon>Hypocreomycetidae</taxon>
        <taxon>Hypocreales</taxon>
        <taxon>Hypocreales incertae sedis</taxon>
        <taxon>Trichothecium</taxon>
    </lineage>
</organism>
<gene>
    <name evidence="1" type="ORF">N3K66_005237</name>
</gene>
<evidence type="ECO:0000313" key="2">
    <source>
        <dbReference type="Proteomes" id="UP001163324"/>
    </source>
</evidence>
<name>A0ACC0V3K6_9HYPO</name>
<dbReference type="EMBL" id="CM047943">
    <property type="protein sequence ID" value="KAI9900975.1"/>
    <property type="molecule type" value="Genomic_DNA"/>
</dbReference>
<reference evidence="1" key="1">
    <citation type="submission" date="2022-10" db="EMBL/GenBank/DDBJ databases">
        <title>Complete Genome of Trichothecium roseum strain YXFP-22015, a Plant Pathogen Isolated from Citrus.</title>
        <authorList>
            <person name="Wang Y."/>
            <person name="Zhu L."/>
        </authorList>
    </citation>
    <scope>NUCLEOTIDE SEQUENCE</scope>
    <source>
        <strain evidence="1">YXFP-22015</strain>
    </source>
</reference>
<accession>A0ACC0V3K6</accession>
<sequence length="287" mass="30276">MAPVWFITGASNGLGLSLSLKAAKAGHNVIAAMRNPEKSSDAVRKIETVGGRVFQLDATESQASIATKMAQAETIFGSIDYLVNNAGYSVLGPLEAFTEQEIVQQFQTNVFGPLYILQAVIPGMRSRGSGTIVNVSSVAGQDSMASCSLYAASKFSLEGYTEGLAKEVAPFGISVLIVEPGAFRTNFLAASEQGGGGRLPDAYKDGPVDEVLQKFAGADGNQAGDPEKAVDRIIEIVTGEGQAGSLKGKVLRLVLGKDAHDRIVNKTDKLRQDLEVTKEITFGTNFA</sequence>
<keyword evidence="2" id="KW-1185">Reference proteome</keyword>